<feature type="compositionally biased region" description="Pro residues" evidence="1">
    <location>
        <begin position="7"/>
        <end position="19"/>
    </location>
</feature>
<dbReference type="EMBL" id="BTSX01000002">
    <property type="protein sequence ID" value="GMS84742.1"/>
    <property type="molecule type" value="Genomic_DNA"/>
</dbReference>
<comment type="caution">
    <text evidence="2">The sequence shown here is derived from an EMBL/GenBank/DDBJ whole genome shotgun (WGS) entry which is preliminary data.</text>
</comment>
<sequence>ESAPLAPSLPSPNSLPPKLPSRSRLVSSLLPICLRLKSLVSQLDHIANQISDVNFNERILEKLKSVIFPSICSVDIDLKETNKWISSQMDRSRVNDPSLCVLIDFSKYTKEMIRIVEDLASIIYENIEKVLEYRERGFNESLSHTTLYSLKQMRVGLNRAVNLINSRTHA</sequence>
<evidence type="ECO:0000313" key="2">
    <source>
        <dbReference type="EMBL" id="GMS84742.1"/>
    </source>
</evidence>
<organism evidence="2 3">
    <name type="scientific">Pristionchus entomophagus</name>
    <dbReference type="NCBI Taxonomy" id="358040"/>
    <lineage>
        <taxon>Eukaryota</taxon>
        <taxon>Metazoa</taxon>
        <taxon>Ecdysozoa</taxon>
        <taxon>Nematoda</taxon>
        <taxon>Chromadorea</taxon>
        <taxon>Rhabditida</taxon>
        <taxon>Rhabditina</taxon>
        <taxon>Diplogasteromorpha</taxon>
        <taxon>Diplogasteroidea</taxon>
        <taxon>Neodiplogasteridae</taxon>
        <taxon>Pristionchus</taxon>
    </lineage>
</organism>
<feature type="non-terminal residue" evidence="2">
    <location>
        <position position="1"/>
    </location>
</feature>
<name>A0AAV5SPN5_9BILA</name>
<feature type="region of interest" description="Disordered" evidence="1">
    <location>
        <begin position="1"/>
        <end position="20"/>
    </location>
</feature>
<gene>
    <name evidence="2" type="ORF">PENTCL1PPCAC_6917</name>
</gene>
<protein>
    <submittedName>
        <fullName evidence="2">Uncharacterized protein</fullName>
    </submittedName>
</protein>
<proteinExistence type="predicted"/>
<evidence type="ECO:0000313" key="3">
    <source>
        <dbReference type="Proteomes" id="UP001432027"/>
    </source>
</evidence>
<dbReference type="AlphaFoldDB" id="A0AAV5SPN5"/>
<dbReference type="Proteomes" id="UP001432027">
    <property type="component" value="Unassembled WGS sequence"/>
</dbReference>
<keyword evidence="3" id="KW-1185">Reference proteome</keyword>
<reference evidence="2" key="1">
    <citation type="submission" date="2023-10" db="EMBL/GenBank/DDBJ databases">
        <title>Genome assembly of Pristionchus species.</title>
        <authorList>
            <person name="Yoshida K."/>
            <person name="Sommer R.J."/>
        </authorList>
    </citation>
    <scope>NUCLEOTIDE SEQUENCE</scope>
    <source>
        <strain evidence="2">RS0144</strain>
    </source>
</reference>
<evidence type="ECO:0000256" key="1">
    <source>
        <dbReference type="SAM" id="MobiDB-lite"/>
    </source>
</evidence>
<accession>A0AAV5SPN5</accession>